<name>A0ABS1WFD1_9GAMM</name>
<protein>
    <submittedName>
        <fullName evidence="3">FAD-binding oxidoreductase</fullName>
    </submittedName>
</protein>
<accession>A0ABS1WFD1</accession>
<feature type="domain" description="FAD dependent oxidoreductase" evidence="2">
    <location>
        <begin position="3"/>
        <end position="343"/>
    </location>
</feature>
<keyword evidence="4" id="KW-1185">Reference proteome</keyword>
<comment type="caution">
    <text evidence="3">The sequence shown here is derived from an EMBL/GenBank/DDBJ whole genome shotgun (WGS) entry which is preliminary data.</text>
</comment>
<dbReference type="EMBL" id="JADWVN010000028">
    <property type="protein sequence ID" value="MBL7528050.1"/>
    <property type="molecule type" value="Genomic_DNA"/>
</dbReference>
<dbReference type="InterPro" id="IPR036188">
    <property type="entry name" value="FAD/NAD-bd_sf"/>
</dbReference>
<dbReference type="SUPFAM" id="SSF51905">
    <property type="entry name" value="FAD/NAD(P)-binding domain"/>
    <property type="match status" value="1"/>
</dbReference>
<proteinExistence type="predicted"/>
<sequence length="377" mass="42232">MHDIIIIGGGIAGLSLAYRCMQSHKVLLIEQNDFFSGTTSQSLAGFSSSYSSGLFTPYLQECINFYTNLNPNIIKARGRLISSLLPAGHMKDPSYKDLITLSSVTDLTNYGFASETIEATKHLIDFNQFKTLYFEKNYFDLNIESIKNELLTALQACKKIALHPFETVLSIQKQHNLWQIKTALTTYRAPIVVNASGPWTTQLFKNQHVHLQREDCALIGFEALPEEVNTIPAITDDVMSFFIKPKLHQNNEFILASNITKKPINDLSTSSVPDNKAIEHMLDVLKQVIVPMPILRSTWVGIKTSTEDSLPLIGFDANKAGLFWYTGFAGYGNKLAPFFSQMAFDLINESSSIKNEIVNKLSPKRYSDSQEDPRIGC</sequence>
<dbReference type="Proteomes" id="UP000809910">
    <property type="component" value="Unassembled WGS sequence"/>
</dbReference>
<gene>
    <name evidence="3" type="ORF">I5282_15925</name>
</gene>
<keyword evidence="1" id="KW-0560">Oxidoreductase</keyword>
<evidence type="ECO:0000313" key="3">
    <source>
        <dbReference type="EMBL" id="MBL7528050.1"/>
    </source>
</evidence>
<evidence type="ECO:0000256" key="1">
    <source>
        <dbReference type="ARBA" id="ARBA00023002"/>
    </source>
</evidence>
<dbReference type="RefSeq" id="WP_203108447.1">
    <property type="nucleotide sequence ID" value="NZ_JADOBG010000007.1"/>
</dbReference>
<dbReference type="Gene3D" id="3.30.9.10">
    <property type="entry name" value="D-Amino Acid Oxidase, subunit A, domain 2"/>
    <property type="match status" value="1"/>
</dbReference>
<dbReference type="Pfam" id="PF01266">
    <property type="entry name" value="DAO"/>
    <property type="match status" value="1"/>
</dbReference>
<evidence type="ECO:0000259" key="2">
    <source>
        <dbReference type="Pfam" id="PF01266"/>
    </source>
</evidence>
<reference evidence="3 4" key="1">
    <citation type="submission" date="2020-12" db="EMBL/GenBank/DDBJ databases">
        <title>WGS of Legionella: environmental sample.</title>
        <authorList>
            <person name="Cristino S."/>
            <person name="Girolamini L."/>
            <person name="Salaris S."/>
            <person name="Pascale M.R."/>
            <person name="Mazzotta M."/>
            <person name="Orsini M."/>
            <person name="Grottola A."/>
        </authorList>
    </citation>
    <scope>NUCLEOTIDE SEQUENCE [LARGE SCALE GENOMIC DNA]</scope>
    <source>
        <strain evidence="3 4">30cs62</strain>
    </source>
</reference>
<dbReference type="Gene3D" id="3.50.50.60">
    <property type="entry name" value="FAD/NAD(P)-binding domain"/>
    <property type="match status" value="1"/>
</dbReference>
<dbReference type="InterPro" id="IPR006076">
    <property type="entry name" value="FAD-dep_OxRdtase"/>
</dbReference>
<dbReference type="PANTHER" id="PTHR13847">
    <property type="entry name" value="SARCOSINE DEHYDROGENASE-RELATED"/>
    <property type="match status" value="1"/>
</dbReference>
<organism evidence="3 4">
    <name type="scientific">Legionella bononiensis</name>
    <dbReference type="NCBI Taxonomy" id="2793102"/>
    <lineage>
        <taxon>Bacteria</taxon>
        <taxon>Pseudomonadati</taxon>
        <taxon>Pseudomonadota</taxon>
        <taxon>Gammaproteobacteria</taxon>
        <taxon>Legionellales</taxon>
        <taxon>Legionellaceae</taxon>
        <taxon>Legionella</taxon>
    </lineage>
</organism>
<evidence type="ECO:0000313" key="4">
    <source>
        <dbReference type="Proteomes" id="UP000809910"/>
    </source>
</evidence>